<dbReference type="InterPro" id="IPR041583">
    <property type="entry name" value="TetR_C_31"/>
</dbReference>
<dbReference type="RefSeq" id="WP_328858684.1">
    <property type="nucleotide sequence ID" value="NZ_CP108021.1"/>
</dbReference>
<keyword evidence="3" id="KW-0804">Transcription</keyword>
<dbReference type="Pfam" id="PF00440">
    <property type="entry name" value="TetR_N"/>
    <property type="match status" value="1"/>
</dbReference>
<dbReference type="Proteomes" id="UP001432128">
    <property type="component" value="Chromosome"/>
</dbReference>
<reference evidence="6 7" key="1">
    <citation type="submission" date="2022-10" db="EMBL/GenBank/DDBJ databases">
        <title>The complete genomes of actinobacterial strains from the NBC collection.</title>
        <authorList>
            <person name="Joergensen T.S."/>
            <person name="Alvarez Arevalo M."/>
            <person name="Sterndorff E.B."/>
            <person name="Faurdal D."/>
            <person name="Vuksanovic O."/>
            <person name="Mourched A.-S."/>
            <person name="Charusanti P."/>
            <person name="Shaw S."/>
            <person name="Blin K."/>
            <person name="Weber T."/>
        </authorList>
    </citation>
    <scope>NUCLEOTIDE SEQUENCE [LARGE SCALE GENOMIC DNA]</scope>
    <source>
        <strain evidence="6 7">NBC_00319</strain>
    </source>
</reference>
<dbReference type="InterPro" id="IPR050109">
    <property type="entry name" value="HTH-type_TetR-like_transc_reg"/>
</dbReference>
<evidence type="ECO:0000259" key="5">
    <source>
        <dbReference type="PROSITE" id="PS50977"/>
    </source>
</evidence>
<dbReference type="InterPro" id="IPR009057">
    <property type="entry name" value="Homeodomain-like_sf"/>
</dbReference>
<dbReference type="InterPro" id="IPR036271">
    <property type="entry name" value="Tet_transcr_reg_TetR-rel_C_sf"/>
</dbReference>
<dbReference type="AlphaFoldDB" id="A0AAU4K6I8"/>
<evidence type="ECO:0000313" key="6">
    <source>
        <dbReference type="EMBL" id="WUM21686.1"/>
    </source>
</evidence>
<organism evidence="6 7">
    <name type="scientific">Williamsia herbipolensis</name>
    <dbReference type="NCBI Taxonomy" id="1603258"/>
    <lineage>
        <taxon>Bacteria</taxon>
        <taxon>Bacillati</taxon>
        <taxon>Actinomycetota</taxon>
        <taxon>Actinomycetes</taxon>
        <taxon>Mycobacteriales</taxon>
        <taxon>Nocardiaceae</taxon>
        <taxon>Williamsia</taxon>
    </lineage>
</organism>
<keyword evidence="1" id="KW-0805">Transcription regulation</keyword>
<dbReference type="Pfam" id="PF17940">
    <property type="entry name" value="TetR_C_31"/>
    <property type="match status" value="1"/>
</dbReference>
<dbReference type="SUPFAM" id="SSF48498">
    <property type="entry name" value="Tetracyclin repressor-like, C-terminal domain"/>
    <property type="match status" value="1"/>
</dbReference>
<evidence type="ECO:0000256" key="4">
    <source>
        <dbReference type="PROSITE-ProRule" id="PRU00335"/>
    </source>
</evidence>
<evidence type="ECO:0000256" key="2">
    <source>
        <dbReference type="ARBA" id="ARBA00023125"/>
    </source>
</evidence>
<gene>
    <name evidence="6" type="ORF">OG579_07900</name>
</gene>
<proteinExistence type="predicted"/>
<evidence type="ECO:0000256" key="1">
    <source>
        <dbReference type="ARBA" id="ARBA00023015"/>
    </source>
</evidence>
<name>A0AAU4K6I8_9NOCA</name>
<keyword evidence="7" id="KW-1185">Reference proteome</keyword>
<feature type="domain" description="HTH tetR-type" evidence="5">
    <location>
        <begin position="40"/>
        <end position="100"/>
    </location>
</feature>
<dbReference type="KEGG" id="whr:OG579_07900"/>
<sequence>MTPTIMLARSVTVGYGSRQLGHLTHLLARQEPIIARVPVDERRDRLVAAAFRVVAEHGVDAATTRRICAEAGMSLASFHYAFDSRAALLEALVVAGLSSEDTAVHAVLTTPDGEPSADPTDRPDIDDLLRGGLTGYLDSLVADPAREQAMMALARYARRTPGLEALAARTYERYYQLAARALTAATEASWRRWRTPPEELAPIVVAATDGLTVAYLTTGDLVNARRIVDACVTVLLTHLEPA</sequence>
<dbReference type="PANTHER" id="PTHR30055">
    <property type="entry name" value="HTH-TYPE TRANSCRIPTIONAL REGULATOR RUTR"/>
    <property type="match status" value="1"/>
</dbReference>
<keyword evidence="2 4" id="KW-0238">DNA-binding</keyword>
<feature type="DNA-binding region" description="H-T-H motif" evidence="4">
    <location>
        <begin position="63"/>
        <end position="82"/>
    </location>
</feature>
<accession>A0AAU4K6I8</accession>
<protein>
    <submittedName>
        <fullName evidence="6">TetR/AcrR family transcriptional regulator</fullName>
    </submittedName>
</protein>
<evidence type="ECO:0000313" key="7">
    <source>
        <dbReference type="Proteomes" id="UP001432128"/>
    </source>
</evidence>
<dbReference type="InterPro" id="IPR001647">
    <property type="entry name" value="HTH_TetR"/>
</dbReference>
<dbReference type="EMBL" id="CP108021">
    <property type="protein sequence ID" value="WUM21686.1"/>
    <property type="molecule type" value="Genomic_DNA"/>
</dbReference>
<dbReference type="SUPFAM" id="SSF46689">
    <property type="entry name" value="Homeodomain-like"/>
    <property type="match status" value="1"/>
</dbReference>
<evidence type="ECO:0000256" key="3">
    <source>
        <dbReference type="ARBA" id="ARBA00023163"/>
    </source>
</evidence>
<dbReference type="GO" id="GO:0003700">
    <property type="term" value="F:DNA-binding transcription factor activity"/>
    <property type="evidence" value="ECO:0007669"/>
    <property type="project" value="TreeGrafter"/>
</dbReference>
<dbReference type="Gene3D" id="1.10.357.10">
    <property type="entry name" value="Tetracycline Repressor, domain 2"/>
    <property type="match status" value="1"/>
</dbReference>
<dbReference type="PROSITE" id="PS50977">
    <property type="entry name" value="HTH_TETR_2"/>
    <property type="match status" value="1"/>
</dbReference>
<dbReference type="PANTHER" id="PTHR30055:SF234">
    <property type="entry name" value="HTH-TYPE TRANSCRIPTIONAL REGULATOR BETI"/>
    <property type="match status" value="1"/>
</dbReference>
<dbReference type="GO" id="GO:0000976">
    <property type="term" value="F:transcription cis-regulatory region binding"/>
    <property type="evidence" value="ECO:0007669"/>
    <property type="project" value="TreeGrafter"/>
</dbReference>